<feature type="transmembrane region" description="Helical" evidence="1">
    <location>
        <begin position="21"/>
        <end position="45"/>
    </location>
</feature>
<gene>
    <name evidence="3" type="ORF">NB063_00095</name>
</gene>
<evidence type="ECO:0000256" key="1">
    <source>
        <dbReference type="SAM" id="Phobius"/>
    </source>
</evidence>
<dbReference type="Proteomes" id="UP001202961">
    <property type="component" value="Unassembled WGS sequence"/>
</dbReference>
<evidence type="ECO:0000313" key="4">
    <source>
        <dbReference type="Proteomes" id="UP001202961"/>
    </source>
</evidence>
<dbReference type="InterPro" id="IPR028087">
    <property type="entry name" value="Tad_N"/>
</dbReference>
<comment type="caution">
    <text evidence="3">The sequence shown here is derived from an EMBL/GenBank/DDBJ whole genome shotgun (WGS) entry which is preliminary data.</text>
</comment>
<protein>
    <submittedName>
        <fullName evidence="3">VWA domain-containing protein</fullName>
    </submittedName>
</protein>
<keyword evidence="4" id="KW-1185">Reference proteome</keyword>
<keyword evidence="1" id="KW-1133">Transmembrane helix</keyword>
<reference evidence="3 4" key="1">
    <citation type="journal article" date="2022" name="Syst. Appl. Microbiol.">
        <title>Rhodopirellula aestuarii sp. nov., a novel member of the genus Rhodopirellula isolated from brackish sediments collected in the Tagus River estuary, Portugal.</title>
        <authorList>
            <person name="Vitorino I.R."/>
            <person name="Klimek D."/>
            <person name="Calusinska M."/>
            <person name="Lobo-da-Cunha A."/>
            <person name="Vasconcelos V."/>
            <person name="Lage O.M."/>
        </authorList>
    </citation>
    <scope>NUCLEOTIDE SEQUENCE [LARGE SCALE GENOMIC DNA]</scope>
    <source>
        <strain evidence="3 4">ICT_H3.1</strain>
    </source>
</reference>
<dbReference type="InterPro" id="IPR036465">
    <property type="entry name" value="vWFA_dom_sf"/>
</dbReference>
<feature type="domain" description="VWFA" evidence="2">
    <location>
        <begin position="168"/>
        <end position="375"/>
    </location>
</feature>
<dbReference type="Pfam" id="PF13400">
    <property type="entry name" value="Tad"/>
    <property type="match status" value="1"/>
</dbReference>
<dbReference type="InterPro" id="IPR002035">
    <property type="entry name" value="VWF_A"/>
</dbReference>
<organism evidence="3 4">
    <name type="scientific">Aporhodopirellula aestuarii</name>
    <dbReference type="NCBI Taxonomy" id="2950107"/>
    <lineage>
        <taxon>Bacteria</taxon>
        <taxon>Pseudomonadati</taxon>
        <taxon>Planctomycetota</taxon>
        <taxon>Planctomycetia</taxon>
        <taxon>Pirellulales</taxon>
        <taxon>Pirellulaceae</taxon>
        <taxon>Aporhodopirellula</taxon>
    </lineage>
</organism>
<dbReference type="Pfam" id="PF00092">
    <property type="entry name" value="VWA"/>
    <property type="match status" value="1"/>
</dbReference>
<dbReference type="Gene3D" id="3.40.50.410">
    <property type="entry name" value="von Willebrand factor, type A domain"/>
    <property type="match status" value="1"/>
</dbReference>
<dbReference type="RefSeq" id="WP_250926688.1">
    <property type="nucleotide sequence ID" value="NZ_JAMQBK010000001.1"/>
</dbReference>
<sequence length="384" mass="40635">MKRSEIHCRRWPTAQHRRGATAVMFIILLPVLLLFIGFSVDLAYMQLSRAELRAATDLAAKAASSELARTGDVASAIAKGKQIAQANTVAGQGLSLEDADFVFGNTVRSASGKWTFTANASPINAVQLNGRRTSAAPDGEVDLFFSDLLDGGGFPTTAIATAGFINADICLVLDRSSSMKLAVSDTSTGMGGGDPRACDIPWADSRWIALDDAIRIFMDKMNDTYAEEQISIVSYASNYTACGVNNQDATLDQPLTLNTASIAAAMDNLSHTIWGGNTETSKGMSLARQELKGGNARPTAEKVMIVLTDGAYTNDTHPADIAAKAANDKIKVHTITFGSCPEPVILQMQTTAEAGGGLHFHAPDAETLNQAFSKIAGSLSILTQ</sequence>
<keyword evidence="1" id="KW-0472">Membrane</keyword>
<dbReference type="SUPFAM" id="SSF53300">
    <property type="entry name" value="vWA-like"/>
    <property type="match status" value="1"/>
</dbReference>
<keyword evidence="1" id="KW-0812">Transmembrane</keyword>
<dbReference type="SMART" id="SM00327">
    <property type="entry name" value="VWA"/>
    <property type="match status" value="1"/>
</dbReference>
<name>A0ABT0TWL4_9BACT</name>
<dbReference type="PROSITE" id="PS50234">
    <property type="entry name" value="VWFA"/>
    <property type="match status" value="1"/>
</dbReference>
<dbReference type="CDD" id="cd00198">
    <property type="entry name" value="vWFA"/>
    <property type="match status" value="1"/>
</dbReference>
<evidence type="ECO:0000313" key="3">
    <source>
        <dbReference type="EMBL" id="MCM2369013.1"/>
    </source>
</evidence>
<accession>A0ABT0TWL4</accession>
<dbReference type="EMBL" id="JAMQBK010000001">
    <property type="protein sequence ID" value="MCM2369013.1"/>
    <property type="molecule type" value="Genomic_DNA"/>
</dbReference>
<evidence type="ECO:0000259" key="2">
    <source>
        <dbReference type="PROSITE" id="PS50234"/>
    </source>
</evidence>
<proteinExistence type="predicted"/>